<keyword evidence="9" id="KW-1185">Reference proteome</keyword>
<keyword evidence="2" id="KW-0813">Transport</keyword>
<dbReference type="EMBL" id="SIRE01000009">
    <property type="protein sequence ID" value="TBL78717.1"/>
    <property type="molecule type" value="Genomic_DNA"/>
</dbReference>
<feature type="transmembrane region" description="Helical" evidence="7">
    <location>
        <begin position="281"/>
        <end position="299"/>
    </location>
</feature>
<accession>A0A4Q9DU21</accession>
<dbReference type="Proteomes" id="UP000293142">
    <property type="component" value="Unassembled WGS sequence"/>
</dbReference>
<keyword evidence="5 7" id="KW-1133">Transmembrane helix</keyword>
<evidence type="ECO:0000256" key="4">
    <source>
        <dbReference type="ARBA" id="ARBA00022692"/>
    </source>
</evidence>
<evidence type="ECO:0000256" key="1">
    <source>
        <dbReference type="ARBA" id="ARBA00004651"/>
    </source>
</evidence>
<name>A0A4Q9DU21_9BACL</name>
<feature type="transmembrane region" description="Helical" evidence="7">
    <location>
        <begin position="305"/>
        <end position="326"/>
    </location>
</feature>
<dbReference type="CDD" id="cd06173">
    <property type="entry name" value="MFS_MefA_like"/>
    <property type="match status" value="1"/>
</dbReference>
<feature type="transmembrane region" description="Helical" evidence="7">
    <location>
        <begin position="46"/>
        <end position="67"/>
    </location>
</feature>
<dbReference type="AlphaFoldDB" id="A0A4Q9DU21"/>
<feature type="transmembrane region" description="Helical" evidence="7">
    <location>
        <begin position="21"/>
        <end position="40"/>
    </location>
</feature>
<feature type="transmembrane region" description="Helical" evidence="7">
    <location>
        <begin position="251"/>
        <end position="269"/>
    </location>
</feature>
<organism evidence="8 9">
    <name type="scientific">Paenibacillus thalictri</name>
    <dbReference type="NCBI Taxonomy" id="2527873"/>
    <lineage>
        <taxon>Bacteria</taxon>
        <taxon>Bacillati</taxon>
        <taxon>Bacillota</taxon>
        <taxon>Bacilli</taxon>
        <taxon>Bacillales</taxon>
        <taxon>Paenibacillaceae</taxon>
        <taxon>Paenibacillus</taxon>
    </lineage>
</organism>
<evidence type="ECO:0000256" key="7">
    <source>
        <dbReference type="SAM" id="Phobius"/>
    </source>
</evidence>
<dbReference type="InterPro" id="IPR036259">
    <property type="entry name" value="MFS_trans_sf"/>
</dbReference>
<comment type="subcellular location">
    <subcellularLocation>
        <location evidence="1">Cell membrane</location>
        <topology evidence="1">Multi-pass membrane protein</topology>
    </subcellularLocation>
</comment>
<reference evidence="8 9" key="1">
    <citation type="submission" date="2019-02" db="EMBL/GenBank/DDBJ databases">
        <title>Paenibacillus sp. nov., isolated from surface-sterilized tissue of Thalictrum simplex L.</title>
        <authorList>
            <person name="Tuo L."/>
        </authorList>
    </citation>
    <scope>NUCLEOTIDE SEQUENCE [LARGE SCALE GENOMIC DNA]</scope>
    <source>
        <strain evidence="8 9">N2SHLJ1</strain>
    </source>
</reference>
<sequence>MPGVSPQTTNQRALRTLMFTQFLSAFADNMILFITLAVIAKGGFPGFYIGVVQAAFLLAYVVLAPFVGAIADRNAKSRVLLAGNAIKGLGIVCLFAGIDPAVSYAVVGMGAAVYSPAKYGILPQLAPDEHALLKANAKIEGYTIMAILAGSVCGGVLADKSIPWALTACLALYCVSLGLSLLIPKIPGNANIHYGKDALAFFKDLACLFKDPKTRFSLVGTGSFWMSSAALRLAIIAWIPLHLGIESLDRISMLVAVTGVGIMIGALVTPLLMPVRKFYNVYWYGLLMFVVILLFPLITNLYATIALLLIVGFAGGVFIVPMNAVLQDEGHRMVGAGKTIAVQNFVENALMLIGVTLYTQVSGMKISVDTSILGIAVILALFVLYLALQSKRAAKL</sequence>
<dbReference type="Pfam" id="PF07690">
    <property type="entry name" value="MFS_1"/>
    <property type="match status" value="1"/>
</dbReference>
<dbReference type="SUPFAM" id="SSF103473">
    <property type="entry name" value="MFS general substrate transporter"/>
    <property type="match status" value="1"/>
</dbReference>
<evidence type="ECO:0000313" key="9">
    <source>
        <dbReference type="Proteomes" id="UP000293142"/>
    </source>
</evidence>
<keyword evidence="4 7" id="KW-0812">Transmembrane</keyword>
<gene>
    <name evidence="8" type="primary">lplT</name>
    <name evidence="8" type="ORF">EYB31_14215</name>
</gene>
<dbReference type="GO" id="GO:0022857">
    <property type="term" value="F:transmembrane transporter activity"/>
    <property type="evidence" value="ECO:0007669"/>
    <property type="project" value="InterPro"/>
</dbReference>
<evidence type="ECO:0000256" key="3">
    <source>
        <dbReference type="ARBA" id="ARBA00022475"/>
    </source>
</evidence>
<dbReference type="PANTHER" id="PTHR43266">
    <property type="entry name" value="MACROLIDE-EFFLUX PROTEIN"/>
    <property type="match status" value="1"/>
</dbReference>
<comment type="caution">
    <text evidence="8">The sequence shown here is derived from an EMBL/GenBank/DDBJ whole genome shotgun (WGS) entry which is preliminary data.</text>
</comment>
<dbReference type="OrthoDB" id="9803968at2"/>
<dbReference type="Gene3D" id="1.20.1250.20">
    <property type="entry name" value="MFS general substrate transporter like domains"/>
    <property type="match status" value="1"/>
</dbReference>
<feature type="transmembrane region" description="Helical" evidence="7">
    <location>
        <begin position="370"/>
        <end position="388"/>
    </location>
</feature>
<evidence type="ECO:0000256" key="6">
    <source>
        <dbReference type="ARBA" id="ARBA00023136"/>
    </source>
</evidence>
<evidence type="ECO:0000256" key="5">
    <source>
        <dbReference type="ARBA" id="ARBA00022989"/>
    </source>
</evidence>
<protein>
    <submittedName>
        <fullName evidence="8">Lysophospholipid transporter LplT</fullName>
    </submittedName>
</protein>
<feature type="transmembrane region" description="Helical" evidence="7">
    <location>
        <begin position="218"/>
        <end position="239"/>
    </location>
</feature>
<keyword evidence="6 7" id="KW-0472">Membrane</keyword>
<keyword evidence="3" id="KW-1003">Cell membrane</keyword>
<feature type="transmembrane region" description="Helical" evidence="7">
    <location>
        <begin position="164"/>
        <end position="183"/>
    </location>
</feature>
<dbReference type="NCBIfam" id="NF008397">
    <property type="entry name" value="PRK11195.1"/>
    <property type="match status" value="1"/>
</dbReference>
<dbReference type="GO" id="GO:0005886">
    <property type="term" value="C:plasma membrane"/>
    <property type="evidence" value="ECO:0007669"/>
    <property type="project" value="UniProtKB-SubCell"/>
</dbReference>
<feature type="transmembrane region" description="Helical" evidence="7">
    <location>
        <begin position="338"/>
        <end position="358"/>
    </location>
</feature>
<proteinExistence type="predicted"/>
<evidence type="ECO:0000256" key="2">
    <source>
        <dbReference type="ARBA" id="ARBA00022448"/>
    </source>
</evidence>
<dbReference type="InterPro" id="IPR011701">
    <property type="entry name" value="MFS"/>
</dbReference>
<evidence type="ECO:0000313" key="8">
    <source>
        <dbReference type="EMBL" id="TBL78717.1"/>
    </source>
</evidence>
<dbReference type="PANTHER" id="PTHR43266:SF2">
    <property type="entry name" value="MAJOR FACILITATOR SUPERFAMILY (MFS) PROFILE DOMAIN-CONTAINING PROTEIN"/>
    <property type="match status" value="1"/>
</dbReference>